<dbReference type="EMBL" id="CP013002">
    <property type="protein sequence ID" value="ALL14991.1"/>
    <property type="molecule type" value="Genomic_DNA"/>
</dbReference>
<keyword evidence="3" id="KW-1003">Cell membrane</keyword>
<proteinExistence type="inferred from homology"/>
<feature type="transmembrane region" description="Helical" evidence="7">
    <location>
        <begin position="36"/>
        <end position="59"/>
    </location>
</feature>
<sequence length="328" mass="35396">MTKPTLIPPDARLPSIAHVKPDETMLGHFLDWSGKVAINLVVAGIILILTFWLAGWLAGAMRRALGRVHRTNPDPTLQTFGASLVRYAVIAVGLVAVLQQVGVQATSIIAVLGAASLAIGLALQGALSNVAAGVMILLFRPYKVGDTIETATRIGTVKSLDLLFTEIATPDNVKVMIPNSKVFGDVILNYSTHRTRRVDVLFKVPLKTDLVAVLKRLRERAEGDPRIRQEPAVQIEVTDLSEAFAQAAIRAWTAREDYAAVRTDLMLTAHLLSEYPARQDLPPPRPSKAVDPSPAMPGEGEHHLMFKLPGARGGRKSGSSKTPSPPRA</sequence>
<evidence type="ECO:0000256" key="2">
    <source>
        <dbReference type="ARBA" id="ARBA00008017"/>
    </source>
</evidence>
<evidence type="ECO:0000256" key="4">
    <source>
        <dbReference type="ARBA" id="ARBA00022692"/>
    </source>
</evidence>
<evidence type="ECO:0000313" key="11">
    <source>
        <dbReference type="EMBL" id="ALL14991.1"/>
    </source>
</evidence>
<feature type="transmembrane region" description="Helical" evidence="7">
    <location>
        <begin position="80"/>
        <end position="102"/>
    </location>
</feature>
<dbReference type="InterPro" id="IPR006686">
    <property type="entry name" value="MscS_channel_CS"/>
</dbReference>
<dbReference type="InterPro" id="IPR049142">
    <property type="entry name" value="MS_channel_1st"/>
</dbReference>
<feature type="transmembrane region" description="Helical" evidence="7">
    <location>
        <begin position="108"/>
        <end position="139"/>
    </location>
</feature>
<dbReference type="AlphaFoldDB" id="A0A0P0P3A1"/>
<accession>A0A0P0P3A1</accession>
<organism evidence="11 12">
    <name type="scientific">Caulobacter henricii</name>
    <dbReference type="NCBI Taxonomy" id="69395"/>
    <lineage>
        <taxon>Bacteria</taxon>
        <taxon>Pseudomonadati</taxon>
        <taxon>Pseudomonadota</taxon>
        <taxon>Alphaproteobacteria</taxon>
        <taxon>Caulobacterales</taxon>
        <taxon>Caulobacteraceae</taxon>
        <taxon>Caulobacter</taxon>
    </lineage>
</organism>
<dbReference type="Gene3D" id="1.10.287.1260">
    <property type="match status" value="1"/>
</dbReference>
<dbReference type="InterPro" id="IPR023408">
    <property type="entry name" value="MscS_beta-dom_sf"/>
</dbReference>
<keyword evidence="12" id="KW-1185">Reference proteome</keyword>
<dbReference type="InterPro" id="IPR011066">
    <property type="entry name" value="MscS_channel_C_sf"/>
</dbReference>
<keyword evidence="5 7" id="KW-1133">Transmembrane helix</keyword>
<dbReference type="InterPro" id="IPR006685">
    <property type="entry name" value="MscS_channel_2nd"/>
</dbReference>
<comment type="function">
    <text evidence="7">Mechanosensitive channel that participates in the regulation of osmotic pressure changes within the cell, opening in response to stretch forces in the membrane lipid bilayer, without the need for other proteins. Contributes to normal resistance to hypoosmotic shock. Forms an ion channel of 1.0 nanosiemens conductance with a slight preference for anions.</text>
</comment>
<dbReference type="GO" id="GO:0008381">
    <property type="term" value="F:mechanosensitive monoatomic ion channel activity"/>
    <property type="evidence" value="ECO:0007669"/>
    <property type="project" value="InterPro"/>
</dbReference>
<evidence type="ECO:0000256" key="3">
    <source>
        <dbReference type="ARBA" id="ARBA00022475"/>
    </source>
</evidence>
<dbReference type="SUPFAM" id="SSF82689">
    <property type="entry name" value="Mechanosensitive channel protein MscS (YggB), C-terminal domain"/>
    <property type="match status" value="1"/>
</dbReference>
<evidence type="ECO:0000256" key="8">
    <source>
        <dbReference type="SAM" id="MobiDB-lite"/>
    </source>
</evidence>
<evidence type="ECO:0000313" key="12">
    <source>
        <dbReference type="Proteomes" id="UP000056905"/>
    </source>
</evidence>
<dbReference type="OrthoDB" id="9814206at2"/>
<dbReference type="SUPFAM" id="SSF82861">
    <property type="entry name" value="Mechanosensitive channel protein MscS (YggB), transmembrane region"/>
    <property type="match status" value="1"/>
</dbReference>
<evidence type="ECO:0000256" key="5">
    <source>
        <dbReference type="ARBA" id="ARBA00022989"/>
    </source>
</evidence>
<feature type="domain" description="Mechanosensitive ion channel MscS" evidence="9">
    <location>
        <begin position="127"/>
        <end position="191"/>
    </location>
</feature>
<dbReference type="RefSeq" id="WP_062150661.1">
    <property type="nucleotide sequence ID" value="NZ_CP013002.1"/>
</dbReference>
<dbReference type="PROSITE" id="PS01246">
    <property type="entry name" value="UPF0003"/>
    <property type="match status" value="1"/>
</dbReference>
<dbReference type="InterPro" id="IPR011014">
    <property type="entry name" value="MscS_channel_TM-2"/>
</dbReference>
<dbReference type="Pfam" id="PF21088">
    <property type="entry name" value="MS_channel_1st"/>
    <property type="match status" value="1"/>
</dbReference>
<dbReference type="InterPro" id="IPR045275">
    <property type="entry name" value="MscS_archaea/bacteria_type"/>
</dbReference>
<feature type="region of interest" description="Disordered" evidence="8">
    <location>
        <begin position="277"/>
        <end position="328"/>
    </location>
</feature>
<keyword evidence="7" id="KW-0997">Cell inner membrane</keyword>
<dbReference type="Pfam" id="PF00924">
    <property type="entry name" value="MS_channel_2nd"/>
    <property type="match status" value="1"/>
</dbReference>
<dbReference type="Proteomes" id="UP000056905">
    <property type="component" value="Chromosome"/>
</dbReference>
<keyword evidence="4 7" id="KW-0812">Transmembrane</keyword>
<evidence type="ECO:0000259" key="10">
    <source>
        <dbReference type="Pfam" id="PF21088"/>
    </source>
</evidence>
<protein>
    <recommendedName>
        <fullName evidence="7">Small-conductance mechanosensitive channel</fullName>
    </recommendedName>
</protein>
<keyword evidence="7" id="KW-0406">Ion transport</keyword>
<dbReference type="PANTHER" id="PTHR30221:SF1">
    <property type="entry name" value="SMALL-CONDUCTANCE MECHANOSENSITIVE CHANNEL"/>
    <property type="match status" value="1"/>
</dbReference>
<dbReference type="Gene3D" id="2.30.30.60">
    <property type="match status" value="1"/>
</dbReference>
<dbReference type="PANTHER" id="PTHR30221">
    <property type="entry name" value="SMALL-CONDUCTANCE MECHANOSENSITIVE CHANNEL"/>
    <property type="match status" value="1"/>
</dbReference>
<dbReference type="Gene3D" id="3.30.70.100">
    <property type="match status" value="1"/>
</dbReference>
<keyword evidence="7" id="KW-0813">Transport</keyword>
<dbReference type="SUPFAM" id="SSF50182">
    <property type="entry name" value="Sm-like ribonucleoproteins"/>
    <property type="match status" value="1"/>
</dbReference>
<name>A0A0P0P3A1_9CAUL</name>
<comment type="subcellular location">
    <subcellularLocation>
        <location evidence="7">Cell inner membrane</location>
        <topology evidence="7">Multi-pass membrane protein</topology>
    </subcellularLocation>
    <subcellularLocation>
        <location evidence="1">Cell membrane</location>
        <topology evidence="1">Multi-pass membrane protein</topology>
    </subcellularLocation>
</comment>
<feature type="domain" description="Mechanosensitive ion channel transmembrane helices 2/3" evidence="10">
    <location>
        <begin position="84"/>
        <end position="124"/>
    </location>
</feature>
<comment type="similarity">
    <text evidence="2 7">Belongs to the MscS (TC 1.A.23) family.</text>
</comment>
<keyword evidence="7" id="KW-0407">Ion channel</keyword>
<comment type="subunit">
    <text evidence="7">Homoheptamer.</text>
</comment>
<comment type="caution">
    <text evidence="7">Lacks conserved residue(s) required for the propagation of feature annotation.</text>
</comment>
<evidence type="ECO:0000256" key="1">
    <source>
        <dbReference type="ARBA" id="ARBA00004651"/>
    </source>
</evidence>
<dbReference type="GO" id="GO:0005886">
    <property type="term" value="C:plasma membrane"/>
    <property type="evidence" value="ECO:0007669"/>
    <property type="project" value="UniProtKB-SubCell"/>
</dbReference>
<dbReference type="STRING" id="69395.AQ619_17395"/>
<dbReference type="InterPro" id="IPR010920">
    <property type="entry name" value="LSM_dom_sf"/>
</dbReference>
<reference evidence="11 12" key="1">
    <citation type="submission" date="2015-10" db="EMBL/GenBank/DDBJ databases">
        <title>Conservation of the essential genome among Caulobacter and Brevundimonas species.</title>
        <authorList>
            <person name="Scott D."/>
            <person name="Ely B."/>
        </authorList>
    </citation>
    <scope>NUCLEOTIDE SEQUENCE [LARGE SCALE GENOMIC DNA]</scope>
    <source>
        <strain evidence="11 12">CB4</strain>
    </source>
</reference>
<evidence type="ECO:0000256" key="6">
    <source>
        <dbReference type="ARBA" id="ARBA00023136"/>
    </source>
</evidence>
<gene>
    <name evidence="11" type="ORF">AQ619_17395</name>
</gene>
<evidence type="ECO:0000259" key="9">
    <source>
        <dbReference type="Pfam" id="PF00924"/>
    </source>
</evidence>
<evidence type="ECO:0000256" key="7">
    <source>
        <dbReference type="RuleBase" id="RU369025"/>
    </source>
</evidence>
<keyword evidence="6 7" id="KW-0472">Membrane</keyword>
<dbReference type="KEGG" id="chq:AQ619_17395"/>